<dbReference type="Gene3D" id="3.40.30.10">
    <property type="entry name" value="Glutaredoxin"/>
    <property type="match status" value="1"/>
</dbReference>
<evidence type="ECO:0000313" key="7">
    <source>
        <dbReference type="Proteomes" id="UP000518316"/>
    </source>
</evidence>
<dbReference type="EC" id="1.11.1.-" evidence="6"/>
<organism evidence="6 7">
    <name type="scientific">Limosilactobacillus albertensis</name>
    <dbReference type="NCBI Taxonomy" id="2759752"/>
    <lineage>
        <taxon>Bacteria</taxon>
        <taxon>Bacillati</taxon>
        <taxon>Bacillota</taxon>
        <taxon>Bacilli</taxon>
        <taxon>Lactobacillales</taxon>
        <taxon>Lactobacillaceae</taxon>
        <taxon>Limosilactobacillus</taxon>
    </lineage>
</organism>
<gene>
    <name evidence="6" type="primary">tpx</name>
    <name evidence="6" type="ORF">H5S40_09985</name>
</gene>
<evidence type="ECO:0000256" key="3">
    <source>
        <dbReference type="ARBA" id="ARBA00023157"/>
    </source>
</evidence>
<dbReference type="Proteomes" id="UP000518316">
    <property type="component" value="Unassembled WGS sequence"/>
</dbReference>
<dbReference type="Pfam" id="PF00578">
    <property type="entry name" value="AhpC-TSA"/>
    <property type="match status" value="1"/>
</dbReference>
<dbReference type="RefSeq" id="WP_182598900.1">
    <property type="nucleotide sequence ID" value="NZ_JACIVC010000069.1"/>
</dbReference>
<feature type="domain" description="Thioredoxin" evidence="5">
    <location>
        <begin position="17"/>
        <end position="165"/>
    </location>
</feature>
<keyword evidence="1 6" id="KW-0575">Peroxidase</keyword>
<dbReference type="InterPro" id="IPR013766">
    <property type="entry name" value="Thioredoxin_domain"/>
</dbReference>
<comment type="caution">
    <text evidence="6">The sequence shown here is derived from an EMBL/GenBank/DDBJ whole genome shotgun (WGS) entry which is preliminary data.</text>
</comment>
<keyword evidence="2" id="KW-0049">Antioxidant</keyword>
<dbReference type="InterPro" id="IPR050455">
    <property type="entry name" value="Tpx_Peroxidase_subfamily"/>
</dbReference>
<dbReference type="InterPro" id="IPR036249">
    <property type="entry name" value="Thioredoxin-like_sf"/>
</dbReference>
<dbReference type="PANTHER" id="PTHR43110:SF1">
    <property type="entry name" value="THIOL PEROXIDASE"/>
    <property type="match status" value="1"/>
</dbReference>
<proteinExistence type="predicted"/>
<evidence type="ECO:0000256" key="4">
    <source>
        <dbReference type="ARBA" id="ARBA00023284"/>
    </source>
</evidence>
<reference evidence="6 7" key="1">
    <citation type="submission" date="2020-07" db="EMBL/GenBank/DDBJ databases">
        <title>Description of Limosilactobacillus balticus sp. nov., Limosilactobacillus agrestis sp. nov., Limosilactobacillus albertensis sp. nov., Limosilactobacillus rudii sp. nov., Limosilactobacillus fastidiosus sp. nov., five novel Limosilactobacillus species isolated from the vertebrate gastrointestinal tract, and proposal of 6 subspecies of Limosilactobacillus reuteri adapted to the gastrointestinal tract of specific vertebrate hosts.</title>
        <authorList>
            <person name="Li F."/>
            <person name="Cheng C."/>
            <person name="Zheng J."/>
            <person name="Quevedo R.M."/>
            <person name="Li J."/>
            <person name="Roos S."/>
            <person name="Gaenzle M.G."/>
            <person name="Walter J."/>
        </authorList>
    </citation>
    <scope>NUCLEOTIDE SEQUENCE [LARGE SCALE GENOMIC DNA]</scope>
    <source>
        <strain evidence="6 7">RRLNB_1_1</strain>
    </source>
</reference>
<dbReference type="GO" id="GO:0008379">
    <property type="term" value="F:thioredoxin peroxidase activity"/>
    <property type="evidence" value="ECO:0007669"/>
    <property type="project" value="InterPro"/>
</dbReference>
<dbReference type="CDD" id="cd03014">
    <property type="entry name" value="PRX_Atyp2cys"/>
    <property type="match status" value="1"/>
</dbReference>
<dbReference type="SUPFAM" id="SSF52833">
    <property type="entry name" value="Thioredoxin-like"/>
    <property type="match status" value="1"/>
</dbReference>
<dbReference type="PANTHER" id="PTHR43110">
    <property type="entry name" value="THIOL PEROXIDASE"/>
    <property type="match status" value="1"/>
</dbReference>
<sequence length="169" mass="19051">MEITINGEKHQLVGNPPAIGDEFPHFKVFDKDNNKIKMKELLGKVTLLSVVPDINTPVCSIQTKHFNSTMDEFDEVNFLTISTNTIADQQKWCAAEGVKKMQLVSDAEESFGYESKLLIPDEGILARSVWILDKEGKVVYREIVDELVNEPKYDQAIAALKALLKKIKD</sequence>
<keyword evidence="4" id="KW-0676">Redox-active center</keyword>
<dbReference type="PROSITE" id="PS51352">
    <property type="entry name" value="THIOREDOXIN_2"/>
    <property type="match status" value="1"/>
</dbReference>
<dbReference type="InterPro" id="IPR000866">
    <property type="entry name" value="AhpC/TSA"/>
</dbReference>
<dbReference type="InterPro" id="IPR002065">
    <property type="entry name" value="TPX"/>
</dbReference>
<keyword evidence="6" id="KW-0560">Oxidoreductase</keyword>
<accession>A0A7W3TT96</accession>
<evidence type="ECO:0000256" key="2">
    <source>
        <dbReference type="ARBA" id="ARBA00022862"/>
    </source>
</evidence>
<evidence type="ECO:0000259" key="5">
    <source>
        <dbReference type="PROSITE" id="PS51352"/>
    </source>
</evidence>
<name>A0A7W3TT96_9LACO</name>
<evidence type="ECO:0000313" key="6">
    <source>
        <dbReference type="EMBL" id="MBB1070478.1"/>
    </source>
</evidence>
<protein>
    <submittedName>
        <fullName evidence="6">Thiol peroxidase</fullName>
        <ecNumber evidence="6">1.11.1.-</ecNumber>
    </submittedName>
</protein>
<evidence type="ECO:0000256" key="1">
    <source>
        <dbReference type="ARBA" id="ARBA00022559"/>
    </source>
</evidence>
<keyword evidence="3" id="KW-1015">Disulfide bond</keyword>
<dbReference type="NCBIfam" id="NF001808">
    <property type="entry name" value="PRK00522.1"/>
    <property type="match status" value="1"/>
</dbReference>
<dbReference type="EMBL" id="JACIVC010000069">
    <property type="protein sequence ID" value="MBB1070478.1"/>
    <property type="molecule type" value="Genomic_DNA"/>
</dbReference>
<dbReference type="AlphaFoldDB" id="A0A7W3TT96"/>
<keyword evidence="7" id="KW-1185">Reference proteome</keyword>